<comment type="caution">
    <text evidence="9">The sequence shown here is derived from an EMBL/GenBank/DDBJ whole genome shotgun (WGS) entry which is preliminary data.</text>
</comment>
<dbReference type="GO" id="GO:0016705">
    <property type="term" value="F:oxidoreductase activity, acting on paired donors, with incorporation or reduction of molecular oxygen"/>
    <property type="evidence" value="ECO:0007669"/>
    <property type="project" value="InterPro"/>
</dbReference>
<keyword evidence="8" id="KW-1133">Transmembrane helix</keyword>
<dbReference type="GO" id="GO:0004497">
    <property type="term" value="F:monooxygenase activity"/>
    <property type="evidence" value="ECO:0007669"/>
    <property type="project" value="UniProtKB-KW"/>
</dbReference>
<dbReference type="InterPro" id="IPR001128">
    <property type="entry name" value="Cyt_P450"/>
</dbReference>
<keyword evidence="7" id="KW-0503">Monooxygenase</keyword>
<feature type="binding site" description="axial binding residue" evidence="6">
    <location>
        <position position="456"/>
    </location>
    <ligand>
        <name>heme</name>
        <dbReference type="ChEBI" id="CHEBI:30413"/>
    </ligand>
    <ligandPart>
        <name>Fe</name>
        <dbReference type="ChEBI" id="CHEBI:18248"/>
    </ligandPart>
</feature>
<dbReference type="AlphaFoldDB" id="A0A2U1P8K4"/>
<dbReference type="OrthoDB" id="1470350at2759"/>
<dbReference type="STRING" id="35608.A0A2U1P8K4"/>
<evidence type="ECO:0000256" key="1">
    <source>
        <dbReference type="ARBA" id="ARBA00001971"/>
    </source>
</evidence>
<dbReference type="PANTHER" id="PTHR24296">
    <property type="entry name" value="CYTOCHROME P450"/>
    <property type="match status" value="1"/>
</dbReference>
<keyword evidence="5 6" id="KW-0408">Iron</keyword>
<dbReference type="EMBL" id="PKPP01001511">
    <property type="protein sequence ID" value="PWA82085.1"/>
    <property type="molecule type" value="Genomic_DNA"/>
</dbReference>
<protein>
    <submittedName>
        <fullName evidence="9">Cytochrome P450</fullName>
    </submittedName>
</protein>
<keyword evidence="8" id="KW-0472">Membrane</keyword>
<dbReference type="InterPro" id="IPR017972">
    <property type="entry name" value="Cyt_P450_CS"/>
</dbReference>
<proteinExistence type="inferred from homology"/>
<dbReference type="GO" id="GO:0020037">
    <property type="term" value="F:heme binding"/>
    <property type="evidence" value="ECO:0007669"/>
    <property type="project" value="InterPro"/>
</dbReference>
<sequence length="510" mass="59515">MASLEYSTIPFSILILISFLVFLYIRQNKNSIFPTNWPVFGMLPAALVIGHQPHDYITRLLVHSGGTYMFKGPWLASMDMLWTTNPLDINHIMSKKFSNYLRGQKFRKIFDILGDGFSRTDGELWELQRKTIMSVLKLPGFQNLFQDTISNKVERELMPMLKHVSEKGVEIDLHEVFQRFAFDTSCTLFFDFDPQSMSLDFPHIPFEKAFSDIEEAIFHRYIMPSSLWKLQQLLRVGKEKKLKDAWRTVDQFIYNCLAQKQREFTNMNYELHEKDFKLSTALMRELKDHCGTCEDPNKFLRDVFFNLMIAGRDSTGIIVSWFFYLLAKHPIVEDKIREEVKTKLEMKIDGKWKDFNTSELHKLVYLHGALCETLRLFPSIPFQNKTPLQPDILPSGSQVDPNTTIILCYYSMGRMKSIWGEDCMEFKPERWISAEGRLKHEPSYKFPAFNVGPRACLGKDMSFSQMKMVALTIICHYHVELVEGHHVFPYGSVLLKMKNGMKVKLTKHAE</sequence>
<evidence type="ECO:0000256" key="7">
    <source>
        <dbReference type="RuleBase" id="RU000461"/>
    </source>
</evidence>
<dbReference type="Proteomes" id="UP000245207">
    <property type="component" value="Unassembled WGS sequence"/>
</dbReference>
<reference evidence="9 10" key="1">
    <citation type="journal article" date="2018" name="Mol. Plant">
        <title>The genome of Artemisia annua provides insight into the evolution of Asteraceae family and artemisinin biosynthesis.</title>
        <authorList>
            <person name="Shen Q."/>
            <person name="Zhang L."/>
            <person name="Liao Z."/>
            <person name="Wang S."/>
            <person name="Yan T."/>
            <person name="Shi P."/>
            <person name="Liu M."/>
            <person name="Fu X."/>
            <person name="Pan Q."/>
            <person name="Wang Y."/>
            <person name="Lv Z."/>
            <person name="Lu X."/>
            <person name="Zhang F."/>
            <person name="Jiang W."/>
            <person name="Ma Y."/>
            <person name="Chen M."/>
            <person name="Hao X."/>
            <person name="Li L."/>
            <person name="Tang Y."/>
            <person name="Lv G."/>
            <person name="Zhou Y."/>
            <person name="Sun X."/>
            <person name="Brodelius P.E."/>
            <person name="Rose J.K.C."/>
            <person name="Tang K."/>
        </authorList>
    </citation>
    <scope>NUCLEOTIDE SEQUENCE [LARGE SCALE GENOMIC DNA]</scope>
    <source>
        <strain evidence="10">cv. Huhao1</strain>
        <tissue evidence="9">Leaf</tissue>
    </source>
</reference>
<feature type="transmembrane region" description="Helical" evidence="8">
    <location>
        <begin position="6"/>
        <end position="25"/>
    </location>
</feature>
<evidence type="ECO:0000256" key="2">
    <source>
        <dbReference type="ARBA" id="ARBA00010617"/>
    </source>
</evidence>
<organism evidence="9 10">
    <name type="scientific">Artemisia annua</name>
    <name type="common">Sweet wormwood</name>
    <dbReference type="NCBI Taxonomy" id="35608"/>
    <lineage>
        <taxon>Eukaryota</taxon>
        <taxon>Viridiplantae</taxon>
        <taxon>Streptophyta</taxon>
        <taxon>Embryophyta</taxon>
        <taxon>Tracheophyta</taxon>
        <taxon>Spermatophyta</taxon>
        <taxon>Magnoliopsida</taxon>
        <taxon>eudicotyledons</taxon>
        <taxon>Gunneridae</taxon>
        <taxon>Pentapetalae</taxon>
        <taxon>asterids</taxon>
        <taxon>campanulids</taxon>
        <taxon>Asterales</taxon>
        <taxon>Asteraceae</taxon>
        <taxon>Asteroideae</taxon>
        <taxon>Anthemideae</taxon>
        <taxon>Artemisiinae</taxon>
        <taxon>Artemisia</taxon>
    </lineage>
</organism>
<dbReference type="InterPro" id="IPR036396">
    <property type="entry name" value="Cyt_P450_sf"/>
</dbReference>
<evidence type="ECO:0000256" key="6">
    <source>
        <dbReference type="PIRSR" id="PIRSR602401-1"/>
    </source>
</evidence>
<dbReference type="PRINTS" id="PR00463">
    <property type="entry name" value="EP450I"/>
</dbReference>
<evidence type="ECO:0000256" key="4">
    <source>
        <dbReference type="ARBA" id="ARBA00023002"/>
    </source>
</evidence>
<keyword evidence="8" id="KW-0812">Transmembrane</keyword>
<dbReference type="GO" id="GO:0005506">
    <property type="term" value="F:iron ion binding"/>
    <property type="evidence" value="ECO:0007669"/>
    <property type="project" value="InterPro"/>
</dbReference>
<evidence type="ECO:0000256" key="8">
    <source>
        <dbReference type="SAM" id="Phobius"/>
    </source>
</evidence>
<evidence type="ECO:0000256" key="5">
    <source>
        <dbReference type="ARBA" id="ARBA00023004"/>
    </source>
</evidence>
<dbReference type="Pfam" id="PF00067">
    <property type="entry name" value="p450"/>
    <property type="match status" value="1"/>
</dbReference>
<accession>A0A2U1P8K4</accession>
<gene>
    <name evidence="9" type="ORF">CTI12_AA181600</name>
</gene>
<keyword evidence="3 6" id="KW-0479">Metal-binding</keyword>
<evidence type="ECO:0000256" key="3">
    <source>
        <dbReference type="ARBA" id="ARBA00022723"/>
    </source>
</evidence>
<dbReference type="PROSITE" id="PS00086">
    <property type="entry name" value="CYTOCHROME_P450"/>
    <property type="match status" value="1"/>
</dbReference>
<keyword evidence="10" id="KW-1185">Reference proteome</keyword>
<dbReference type="Gene3D" id="1.10.630.10">
    <property type="entry name" value="Cytochrome P450"/>
    <property type="match status" value="1"/>
</dbReference>
<comment type="cofactor">
    <cofactor evidence="1 6">
        <name>heme</name>
        <dbReference type="ChEBI" id="CHEBI:30413"/>
    </cofactor>
</comment>
<keyword evidence="4 7" id="KW-0560">Oxidoreductase</keyword>
<dbReference type="PRINTS" id="PR00385">
    <property type="entry name" value="P450"/>
</dbReference>
<evidence type="ECO:0000313" key="9">
    <source>
        <dbReference type="EMBL" id="PWA82085.1"/>
    </source>
</evidence>
<comment type="similarity">
    <text evidence="2 7">Belongs to the cytochrome P450 family.</text>
</comment>
<dbReference type="SUPFAM" id="SSF48264">
    <property type="entry name" value="Cytochrome P450"/>
    <property type="match status" value="1"/>
</dbReference>
<evidence type="ECO:0000313" key="10">
    <source>
        <dbReference type="Proteomes" id="UP000245207"/>
    </source>
</evidence>
<keyword evidence="6 7" id="KW-0349">Heme</keyword>
<dbReference type="InterPro" id="IPR002401">
    <property type="entry name" value="Cyt_P450_E_grp-I"/>
</dbReference>
<dbReference type="CDD" id="cd11064">
    <property type="entry name" value="CYP86A"/>
    <property type="match status" value="1"/>
</dbReference>
<dbReference type="GO" id="GO:0006629">
    <property type="term" value="P:lipid metabolic process"/>
    <property type="evidence" value="ECO:0007669"/>
    <property type="project" value="UniProtKB-ARBA"/>
</dbReference>
<name>A0A2U1P8K4_ARTAN</name>